<dbReference type="InterPro" id="IPR025877">
    <property type="entry name" value="MobA-like_NTP_Trfase"/>
</dbReference>
<gene>
    <name evidence="9" type="primary">mobA</name>
    <name evidence="9" type="ORF">FFL01_16550</name>
</gene>
<keyword evidence="4" id="KW-0547">Nucleotide-binding</keyword>
<dbReference type="PANTHER" id="PTHR19136">
    <property type="entry name" value="MOLYBDENUM COFACTOR GUANYLYLTRANSFERASE"/>
    <property type="match status" value="1"/>
</dbReference>
<evidence type="ECO:0000259" key="8">
    <source>
        <dbReference type="Pfam" id="PF12804"/>
    </source>
</evidence>
<keyword evidence="2 9" id="KW-0808">Transferase</keyword>
<sequence>MQSEKGLVLFNKKPFIEHIIEAALPISNEIQLVTNTSDYDYLPYKKIKDIELDKGPVGGIYSALVHSNSDNNLILSCDVPLISTELLLELIAKHTSNFEVSVFGDENKIHPLIGIYSKKIIPILKKAIEENDLKMMHLLEKVNHQIIEVAGERSKQFKNVNSLAELKELNTKIGRL</sequence>
<keyword evidence="6" id="KW-0342">GTP-binding</keyword>
<evidence type="ECO:0000256" key="3">
    <source>
        <dbReference type="ARBA" id="ARBA00022723"/>
    </source>
</evidence>
<dbReference type="InterPro" id="IPR029044">
    <property type="entry name" value="Nucleotide-diphossugar_trans"/>
</dbReference>
<keyword evidence="3" id="KW-0479">Metal-binding</keyword>
<feature type="domain" description="MobA-like NTP transferase" evidence="8">
    <location>
        <begin position="1"/>
        <end position="139"/>
    </location>
</feature>
<dbReference type="Gene3D" id="3.90.550.10">
    <property type="entry name" value="Spore Coat Polysaccharide Biosynthesis Protein SpsA, Chain A"/>
    <property type="match status" value="1"/>
</dbReference>
<evidence type="ECO:0000256" key="7">
    <source>
        <dbReference type="ARBA" id="ARBA00023150"/>
    </source>
</evidence>
<evidence type="ECO:0000256" key="2">
    <source>
        <dbReference type="ARBA" id="ARBA00022679"/>
    </source>
</evidence>
<dbReference type="GO" id="GO:0005525">
    <property type="term" value="F:GTP binding"/>
    <property type="evidence" value="ECO:0007669"/>
    <property type="project" value="UniProtKB-KW"/>
</dbReference>
<keyword evidence="10" id="KW-1185">Reference proteome</keyword>
<name>A0A4Y4AV85_9FLAO</name>
<evidence type="ECO:0000256" key="5">
    <source>
        <dbReference type="ARBA" id="ARBA00022842"/>
    </source>
</evidence>
<comment type="caution">
    <text evidence="9">The sequence shown here is derived from an EMBL/GenBank/DDBJ whole genome shotgun (WGS) entry which is preliminary data.</text>
</comment>
<protein>
    <submittedName>
        <fullName evidence="9">Putative molybdenum cofactor guanylyltransferase</fullName>
    </submittedName>
</protein>
<evidence type="ECO:0000256" key="1">
    <source>
        <dbReference type="ARBA" id="ARBA00022490"/>
    </source>
</evidence>
<dbReference type="InterPro" id="IPR013482">
    <property type="entry name" value="Molybde_CF_guanTrfase"/>
</dbReference>
<organism evidence="9 10">
    <name type="scientific">Flavobacterium flevense</name>
    <dbReference type="NCBI Taxonomy" id="983"/>
    <lineage>
        <taxon>Bacteria</taxon>
        <taxon>Pseudomonadati</taxon>
        <taxon>Bacteroidota</taxon>
        <taxon>Flavobacteriia</taxon>
        <taxon>Flavobacteriales</taxon>
        <taxon>Flavobacteriaceae</taxon>
        <taxon>Flavobacterium</taxon>
    </lineage>
</organism>
<dbReference type="GO" id="GO:0006777">
    <property type="term" value="P:Mo-molybdopterin cofactor biosynthetic process"/>
    <property type="evidence" value="ECO:0007669"/>
    <property type="project" value="UniProtKB-KW"/>
</dbReference>
<accession>A0A4Y4AV85</accession>
<keyword evidence="1" id="KW-0963">Cytoplasm</keyword>
<dbReference type="GO" id="GO:0046872">
    <property type="term" value="F:metal ion binding"/>
    <property type="evidence" value="ECO:0007669"/>
    <property type="project" value="UniProtKB-KW"/>
</dbReference>
<dbReference type="GO" id="GO:0016779">
    <property type="term" value="F:nucleotidyltransferase activity"/>
    <property type="evidence" value="ECO:0007669"/>
    <property type="project" value="UniProtKB-KW"/>
</dbReference>
<dbReference type="CDD" id="cd02503">
    <property type="entry name" value="MobA"/>
    <property type="match status" value="1"/>
</dbReference>
<evidence type="ECO:0000256" key="6">
    <source>
        <dbReference type="ARBA" id="ARBA00023134"/>
    </source>
</evidence>
<dbReference type="EMBL" id="BJNP01000015">
    <property type="protein sequence ID" value="GEC72116.1"/>
    <property type="molecule type" value="Genomic_DNA"/>
</dbReference>
<proteinExistence type="predicted"/>
<evidence type="ECO:0000313" key="10">
    <source>
        <dbReference type="Proteomes" id="UP000316775"/>
    </source>
</evidence>
<keyword evidence="5" id="KW-0460">Magnesium</keyword>
<evidence type="ECO:0000256" key="4">
    <source>
        <dbReference type="ARBA" id="ARBA00022741"/>
    </source>
</evidence>
<dbReference type="Pfam" id="PF12804">
    <property type="entry name" value="NTP_transf_3"/>
    <property type="match status" value="1"/>
</dbReference>
<dbReference type="PANTHER" id="PTHR19136:SF81">
    <property type="entry name" value="MOLYBDENUM COFACTOR GUANYLYLTRANSFERASE"/>
    <property type="match status" value="1"/>
</dbReference>
<evidence type="ECO:0000313" key="9">
    <source>
        <dbReference type="EMBL" id="GEC72116.1"/>
    </source>
</evidence>
<dbReference type="SUPFAM" id="SSF53448">
    <property type="entry name" value="Nucleotide-diphospho-sugar transferases"/>
    <property type="match status" value="1"/>
</dbReference>
<dbReference type="Proteomes" id="UP000316775">
    <property type="component" value="Unassembled WGS sequence"/>
</dbReference>
<keyword evidence="9" id="KW-0548">Nucleotidyltransferase</keyword>
<dbReference type="AlphaFoldDB" id="A0A4Y4AV85"/>
<keyword evidence="7" id="KW-0501">Molybdenum cofactor biosynthesis</keyword>
<reference evidence="9 10" key="1">
    <citation type="submission" date="2019-06" db="EMBL/GenBank/DDBJ databases">
        <title>Whole genome shotgun sequence of Flavobacterium flevense NBRC 14960.</title>
        <authorList>
            <person name="Hosoyama A."/>
            <person name="Uohara A."/>
            <person name="Ohji S."/>
            <person name="Ichikawa N."/>
        </authorList>
    </citation>
    <scope>NUCLEOTIDE SEQUENCE [LARGE SCALE GENOMIC DNA]</scope>
    <source>
        <strain evidence="9 10">NBRC 14960</strain>
    </source>
</reference>
<dbReference type="STRING" id="983.SAMN05443543_107171"/>